<keyword evidence="1" id="KW-0472">Membrane</keyword>
<organism evidence="2 3">
    <name type="scientific">Paenibacillus apiarius</name>
    <dbReference type="NCBI Taxonomy" id="46240"/>
    <lineage>
        <taxon>Bacteria</taxon>
        <taxon>Bacillati</taxon>
        <taxon>Bacillota</taxon>
        <taxon>Bacilli</taxon>
        <taxon>Bacillales</taxon>
        <taxon>Paenibacillaceae</taxon>
        <taxon>Paenibacillus</taxon>
    </lineage>
</organism>
<keyword evidence="3" id="KW-1185">Reference proteome</keyword>
<gene>
    <name evidence="2" type="ORF">M5X09_06050</name>
</gene>
<feature type="transmembrane region" description="Helical" evidence="1">
    <location>
        <begin position="50"/>
        <end position="76"/>
    </location>
</feature>
<dbReference type="Pfam" id="PF11118">
    <property type="entry name" value="DUF2627"/>
    <property type="match status" value="1"/>
</dbReference>
<sequence>MKQTHVITRFIAILLLVLPGIAATYGFLVMKNVIFQYIADKGNDAISNPTFGWLPLLGGCMLFLIGAGFIGGWIFYRDRKRNYVAARFRKKRPKPASLK</sequence>
<evidence type="ECO:0000313" key="3">
    <source>
        <dbReference type="Proteomes" id="UP001207626"/>
    </source>
</evidence>
<protein>
    <submittedName>
        <fullName evidence="2">DUF2627 domain-containing protein</fullName>
    </submittedName>
</protein>
<proteinExistence type="predicted"/>
<dbReference type="InterPro" id="IPR020138">
    <property type="entry name" value="Uncharacterised_YqzF"/>
</dbReference>
<dbReference type="Proteomes" id="UP001207626">
    <property type="component" value="Unassembled WGS sequence"/>
</dbReference>
<keyword evidence="1" id="KW-1133">Transmembrane helix</keyword>
<reference evidence="2 3" key="1">
    <citation type="submission" date="2022-05" db="EMBL/GenBank/DDBJ databases">
        <title>Genome Sequencing of Bee-Associated Microbes.</title>
        <authorList>
            <person name="Dunlap C."/>
        </authorList>
    </citation>
    <scope>NUCLEOTIDE SEQUENCE [LARGE SCALE GENOMIC DNA]</scope>
    <source>
        <strain evidence="2 3">NRRL NRS-1438</strain>
    </source>
</reference>
<name>A0ABT4DPG9_9BACL</name>
<evidence type="ECO:0000256" key="1">
    <source>
        <dbReference type="SAM" id="Phobius"/>
    </source>
</evidence>
<dbReference type="GeneID" id="77000316"/>
<dbReference type="RefSeq" id="WP_087433200.1">
    <property type="nucleotide sequence ID" value="NZ_JAFFHZ010000001.1"/>
</dbReference>
<evidence type="ECO:0000313" key="2">
    <source>
        <dbReference type="EMBL" id="MCY9519246.1"/>
    </source>
</evidence>
<accession>A0ABT4DPG9</accession>
<feature type="transmembrane region" description="Helical" evidence="1">
    <location>
        <begin position="7"/>
        <end position="30"/>
    </location>
</feature>
<dbReference type="EMBL" id="JAMDLW010000006">
    <property type="protein sequence ID" value="MCY9519246.1"/>
    <property type="molecule type" value="Genomic_DNA"/>
</dbReference>
<keyword evidence="1" id="KW-0812">Transmembrane</keyword>
<comment type="caution">
    <text evidence="2">The sequence shown here is derived from an EMBL/GenBank/DDBJ whole genome shotgun (WGS) entry which is preliminary data.</text>
</comment>